<dbReference type="InterPro" id="IPR015947">
    <property type="entry name" value="PUA-like_sf"/>
</dbReference>
<evidence type="ECO:0000313" key="2">
    <source>
        <dbReference type="Proteomes" id="UP001163255"/>
    </source>
</evidence>
<dbReference type="EMBL" id="CP103300">
    <property type="protein sequence ID" value="UYM14897.1"/>
    <property type="molecule type" value="Genomic_DNA"/>
</dbReference>
<dbReference type="Proteomes" id="UP001163255">
    <property type="component" value="Chromosome"/>
</dbReference>
<dbReference type="Gene3D" id="2.30.130.30">
    <property type="entry name" value="Hypothetical protein"/>
    <property type="match status" value="1"/>
</dbReference>
<sequence>MKNNNTTQESRMNITRALIIAEPWISKILSGEKDWEMRSTHTSISGPVGLIAKGTGTVVGVAVIKGSKGPLSQENMLNNIHRHGIPSDMINSGAVSKWNHAWQLGEVKKLSAPVPYQHKNGAVTWVNLSPETQQQLESQLPAGVWQQADAVSNPRQAPTPKLAYAKAKTPPAKATGKSLDEGEVVVTQGNINNNHIYVRNVVQLFPPECIGGANRREQASQLFTLYLDKVEEPVKSDIDGKKKIFRERRAIGQFLKLNGVVANDKVQIKKVGQYEYQVSKV</sequence>
<organism evidence="1 2">
    <name type="scientific">Endozoicomonas euniceicola</name>
    <dbReference type="NCBI Taxonomy" id="1234143"/>
    <lineage>
        <taxon>Bacteria</taxon>
        <taxon>Pseudomonadati</taxon>
        <taxon>Pseudomonadota</taxon>
        <taxon>Gammaproteobacteria</taxon>
        <taxon>Oceanospirillales</taxon>
        <taxon>Endozoicomonadaceae</taxon>
        <taxon>Endozoicomonas</taxon>
    </lineage>
</organism>
<gene>
    <name evidence="1" type="ORF">NX720_18680</name>
</gene>
<accession>A0ABY6GQQ7</accession>
<evidence type="ECO:0000313" key="1">
    <source>
        <dbReference type="EMBL" id="UYM14897.1"/>
    </source>
</evidence>
<dbReference type="SUPFAM" id="SSF88697">
    <property type="entry name" value="PUA domain-like"/>
    <property type="match status" value="1"/>
</dbReference>
<proteinExistence type="predicted"/>
<keyword evidence="2" id="KW-1185">Reference proteome</keyword>
<reference evidence="1" key="1">
    <citation type="submission" date="2022-10" db="EMBL/GenBank/DDBJ databases">
        <title>Completed Genome Sequence of two octocoral isolated bacterium, Endozoicomonas euniceicola EF212T and Endozoicomonas gorgoniicola PS125T.</title>
        <authorList>
            <person name="Chiou Y.-J."/>
            <person name="Chen Y.-H."/>
        </authorList>
    </citation>
    <scope>NUCLEOTIDE SEQUENCE</scope>
    <source>
        <strain evidence="1">EF212</strain>
    </source>
</reference>
<name>A0ABY6GQQ7_9GAMM</name>
<protein>
    <submittedName>
        <fullName evidence="1">ASCH domain-containing protein</fullName>
    </submittedName>
</protein>
<dbReference type="RefSeq" id="WP_262596629.1">
    <property type="nucleotide sequence ID" value="NZ_CP103300.1"/>
</dbReference>